<dbReference type="InterPro" id="IPR002213">
    <property type="entry name" value="UDP_glucos_trans"/>
</dbReference>
<sequence length="368" mass="38163">MAEVVVVTWDGGGNVPPALAITRELAARGHGIRVLGHPAQRAAIEAAGFAAVPAEHARDFRAGDEHTTRELLATFGDRGMGRDLLAELARRPADLVLVDALMLGALEAARGCGVRYAVLVHCYDEYYHGALRGPLGLLLRATGLRPGRALREAAVRVVTTLPDLDTVRPGGVARQVGPIVPWRPRVDAEPTVLVSLSTFGYDGMTERLQAAVDGCAGLAARVVVTSGPRVDPSALRVPPGVEVHRFVPHDELFPRVTALLGHGGHGTTMAALAHDVPVAVLPLDPRADHRMVGRSLERAGAGRLLGRTASADEIGATVRGLLADGPHRAAAARLGARVRAASGAAGGADALEAVLPESARAVASGSEG</sequence>
<dbReference type="Pfam" id="PF06722">
    <property type="entry name" value="EryCIII-like_C"/>
    <property type="match status" value="1"/>
</dbReference>
<comment type="caution">
    <text evidence="2">The sequence shown here is derived from an EMBL/GenBank/DDBJ whole genome shotgun (WGS) entry which is preliminary data.</text>
</comment>
<feature type="domain" description="Erythromycin biosynthesis protein CIII-like C-terminal" evidence="1">
    <location>
        <begin position="213"/>
        <end position="337"/>
    </location>
</feature>
<name>A0ABP8KH91_9MICO</name>
<proteinExistence type="predicted"/>
<dbReference type="RefSeq" id="WP_345205861.1">
    <property type="nucleotide sequence ID" value="NZ_BAABGM010000014.1"/>
</dbReference>
<gene>
    <name evidence="2" type="ORF">GCM10023168_22490</name>
</gene>
<evidence type="ECO:0000259" key="1">
    <source>
        <dbReference type="Pfam" id="PF06722"/>
    </source>
</evidence>
<dbReference type="InterPro" id="IPR010610">
    <property type="entry name" value="EryCIII-like_C"/>
</dbReference>
<dbReference type="InterPro" id="IPR050426">
    <property type="entry name" value="Glycosyltransferase_28"/>
</dbReference>
<dbReference type="SUPFAM" id="SSF53756">
    <property type="entry name" value="UDP-Glycosyltransferase/glycogen phosphorylase"/>
    <property type="match status" value="1"/>
</dbReference>
<dbReference type="PANTHER" id="PTHR48050:SF13">
    <property type="entry name" value="STEROL 3-BETA-GLUCOSYLTRANSFERASE UGT80A2"/>
    <property type="match status" value="1"/>
</dbReference>
<keyword evidence="3" id="KW-1185">Reference proteome</keyword>
<dbReference type="PANTHER" id="PTHR48050">
    <property type="entry name" value="STEROL 3-BETA-GLUCOSYLTRANSFERASE"/>
    <property type="match status" value="1"/>
</dbReference>
<protein>
    <recommendedName>
        <fullName evidence="1">Erythromycin biosynthesis protein CIII-like C-terminal domain-containing protein</fullName>
    </recommendedName>
</protein>
<dbReference type="Proteomes" id="UP001500945">
    <property type="component" value="Unassembled WGS sequence"/>
</dbReference>
<dbReference type="CDD" id="cd03784">
    <property type="entry name" value="GT1_Gtf-like"/>
    <property type="match status" value="1"/>
</dbReference>
<evidence type="ECO:0000313" key="3">
    <source>
        <dbReference type="Proteomes" id="UP001500945"/>
    </source>
</evidence>
<evidence type="ECO:0000313" key="2">
    <source>
        <dbReference type="EMBL" id="GAA4406962.1"/>
    </source>
</evidence>
<dbReference type="EMBL" id="BAABGM010000014">
    <property type="protein sequence ID" value="GAA4406962.1"/>
    <property type="molecule type" value="Genomic_DNA"/>
</dbReference>
<organism evidence="2 3">
    <name type="scientific">Fodinibacter luteus</name>
    <dbReference type="NCBI Taxonomy" id="552064"/>
    <lineage>
        <taxon>Bacteria</taxon>
        <taxon>Bacillati</taxon>
        <taxon>Actinomycetota</taxon>
        <taxon>Actinomycetes</taxon>
        <taxon>Micrococcales</taxon>
        <taxon>Intrasporangiaceae</taxon>
        <taxon>Fodinibacter (ex Wang et al. 2009)</taxon>
    </lineage>
</organism>
<accession>A0ABP8KH91</accession>
<dbReference type="Gene3D" id="3.40.50.2000">
    <property type="entry name" value="Glycogen Phosphorylase B"/>
    <property type="match status" value="2"/>
</dbReference>
<reference evidence="3" key="1">
    <citation type="journal article" date="2019" name="Int. J. Syst. Evol. Microbiol.">
        <title>The Global Catalogue of Microorganisms (GCM) 10K type strain sequencing project: providing services to taxonomists for standard genome sequencing and annotation.</title>
        <authorList>
            <consortium name="The Broad Institute Genomics Platform"/>
            <consortium name="The Broad Institute Genome Sequencing Center for Infectious Disease"/>
            <person name="Wu L."/>
            <person name="Ma J."/>
        </authorList>
    </citation>
    <scope>NUCLEOTIDE SEQUENCE [LARGE SCALE GENOMIC DNA]</scope>
    <source>
        <strain evidence="3">JCM 17809</strain>
    </source>
</reference>